<evidence type="ECO:0000256" key="4">
    <source>
        <dbReference type="ARBA" id="ARBA00023136"/>
    </source>
</evidence>
<organism evidence="7 8">
    <name type="scientific">Leptospira koniambonensis</name>
    <dbReference type="NCBI Taxonomy" id="2484950"/>
    <lineage>
        <taxon>Bacteria</taxon>
        <taxon>Pseudomonadati</taxon>
        <taxon>Spirochaetota</taxon>
        <taxon>Spirochaetia</taxon>
        <taxon>Leptospirales</taxon>
        <taxon>Leptospiraceae</taxon>
        <taxon>Leptospira</taxon>
    </lineage>
</organism>
<dbReference type="OrthoDB" id="9770329at2"/>
<evidence type="ECO:0000256" key="5">
    <source>
        <dbReference type="SAM" id="Phobius"/>
    </source>
</evidence>
<keyword evidence="2 5" id="KW-0812">Transmembrane</keyword>
<evidence type="ECO:0000256" key="1">
    <source>
        <dbReference type="ARBA" id="ARBA00004370"/>
    </source>
</evidence>
<dbReference type="Pfam" id="PF04116">
    <property type="entry name" value="FA_hydroxylase"/>
    <property type="match status" value="1"/>
</dbReference>
<feature type="transmembrane region" description="Helical" evidence="5">
    <location>
        <begin position="70"/>
        <end position="87"/>
    </location>
</feature>
<sequence>MVLILLSTMIFLFLERRYPGRELPKSKGWYWRAIFINVLQLLLIGLGGLTWNKYFREYTIFHFGHWNNPVIEGLFYWFIGTFIFYWWHRLRHANGFWLIFHQIHHSPSRIEAITSFYKHPIEIAADSIITGFFIYCFFGGSAEAGAWCSFFGATGEYFYHSNIATPKWIGYFLQRPEHHSIHHQLDVHKYNYGDITWWDRLFGTFQEAEHFAERCGFPDDNEKYLKEMLFFRDVY</sequence>
<keyword evidence="4 5" id="KW-0472">Membrane</keyword>
<feature type="domain" description="Fatty acid hydroxylase" evidence="6">
    <location>
        <begin position="74"/>
        <end position="204"/>
    </location>
</feature>
<reference evidence="7" key="1">
    <citation type="journal article" date="2019" name="PLoS Negl. Trop. Dis.">
        <title>Revisiting the worldwide diversity of Leptospira species in the environment.</title>
        <authorList>
            <person name="Vincent A.T."/>
            <person name="Schiettekatte O."/>
            <person name="Bourhy P."/>
            <person name="Veyrier F.J."/>
            <person name="Picardeau M."/>
        </authorList>
    </citation>
    <scope>NUCLEOTIDE SEQUENCE [LARGE SCALE GENOMIC DNA]</scope>
    <source>
        <strain evidence="7">201800265</strain>
    </source>
</reference>
<evidence type="ECO:0000256" key="2">
    <source>
        <dbReference type="ARBA" id="ARBA00022692"/>
    </source>
</evidence>
<dbReference type="GO" id="GO:0016020">
    <property type="term" value="C:membrane"/>
    <property type="evidence" value="ECO:0007669"/>
    <property type="project" value="UniProtKB-SubCell"/>
</dbReference>
<dbReference type="EMBL" id="RQFY01000007">
    <property type="protein sequence ID" value="TGL31653.1"/>
    <property type="molecule type" value="Genomic_DNA"/>
</dbReference>
<dbReference type="GO" id="GO:0016491">
    <property type="term" value="F:oxidoreductase activity"/>
    <property type="evidence" value="ECO:0007669"/>
    <property type="project" value="InterPro"/>
</dbReference>
<dbReference type="PANTHER" id="PTHR11863">
    <property type="entry name" value="STEROL DESATURASE"/>
    <property type="match status" value="1"/>
</dbReference>
<dbReference type="GO" id="GO:0008610">
    <property type="term" value="P:lipid biosynthetic process"/>
    <property type="evidence" value="ECO:0007669"/>
    <property type="project" value="InterPro"/>
</dbReference>
<keyword evidence="8" id="KW-1185">Reference proteome</keyword>
<dbReference type="AlphaFoldDB" id="A0A4R9J3P6"/>
<evidence type="ECO:0000256" key="3">
    <source>
        <dbReference type="ARBA" id="ARBA00022989"/>
    </source>
</evidence>
<keyword evidence="3 5" id="KW-1133">Transmembrane helix</keyword>
<proteinExistence type="predicted"/>
<evidence type="ECO:0000313" key="7">
    <source>
        <dbReference type="EMBL" id="TGL31653.1"/>
    </source>
</evidence>
<dbReference type="InterPro" id="IPR006694">
    <property type="entry name" value="Fatty_acid_hydroxylase"/>
</dbReference>
<evidence type="ECO:0000259" key="6">
    <source>
        <dbReference type="Pfam" id="PF04116"/>
    </source>
</evidence>
<protein>
    <submittedName>
        <fullName evidence="7">Sterol desaturase family protein</fullName>
    </submittedName>
</protein>
<gene>
    <name evidence="7" type="ORF">EHQ52_15600</name>
</gene>
<dbReference type="Proteomes" id="UP000297871">
    <property type="component" value="Unassembled WGS sequence"/>
</dbReference>
<dbReference type="InterPro" id="IPR050307">
    <property type="entry name" value="Sterol_Desaturase_Related"/>
</dbReference>
<name>A0A4R9J3P6_9LEPT</name>
<evidence type="ECO:0000313" key="8">
    <source>
        <dbReference type="Proteomes" id="UP000297871"/>
    </source>
</evidence>
<dbReference type="GO" id="GO:0005506">
    <property type="term" value="F:iron ion binding"/>
    <property type="evidence" value="ECO:0007669"/>
    <property type="project" value="InterPro"/>
</dbReference>
<comment type="subcellular location">
    <subcellularLocation>
        <location evidence="1">Membrane</location>
    </subcellularLocation>
</comment>
<feature type="transmembrane region" description="Helical" evidence="5">
    <location>
        <begin position="29"/>
        <end position="49"/>
    </location>
</feature>
<comment type="caution">
    <text evidence="7">The sequence shown here is derived from an EMBL/GenBank/DDBJ whole genome shotgun (WGS) entry which is preliminary data.</text>
</comment>
<accession>A0A4R9J3P6</accession>